<dbReference type="STRING" id="121821.GCA_001870675_02831"/>
<sequence>MLFVAQIVIAKIAYLGSYGSVMTKAHARGGLLCKAFVLRVTIGRVRHDD</sequence>
<comment type="caution">
    <text evidence="1">The sequence shown here is derived from an EMBL/GenBank/DDBJ whole genome shotgun (WGS) entry which is preliminary data.</text>
</comment>
<name>A0A2W7QF44_9RHOB</name>
<keyword evidence="2" id="KW-1185">Reference proteome</keyword>
<dbReference type="EMBL" id="QKZQ01000003">
    <property type="protein sequence ID" value="PZX46811.1"/>
    <property type="molecule type" value="Genomic_DNA"/>
</dbReference>
<evidence type="ECO:0000313" key="1">
    <source>
        <dbReference type="EMBL" id="PZX46811.1"/>
    </source>
</evidence>
<evidence type="ECO:0000313" key="2">
    <source>
        <dbReference type="Proteomes" id="UP000249364"/>
    </source>
</evidence>
<dbReference type="Proteomes" id="UP000249364">
    <property type="component" value="Unassembled WGS sequence"/>
</dbReference>
<dbReference type="AlphaFoldDB" id="A0A2W7QF44"/>
<gene>
    <name evidence="1" type="ORF">LY56_01020</name>
</gene>
<accession>A0A2W7QF44</accession>
<organism evidence="1 2">
    <name type="scientific">Roseinatronobacter thiooxidans</name>
    <dbReference type="NCBI Taxonomy" id="121821"/>
    <lineage>
        <taxon>Bacteria</taxon>
        <taxon>Pseudomonadati</taxon>
        <taxon>Pseudomonadota</taxon>
        <taxon>Alphaproteobacteria</taxon>
        <taxon>Rhodobacterales</taxon>
        <taxon>Paracoccaceae</taxon>
        <taxon>Roseinatronobacter</taxon>
    </lineage>
</organism>
<proteinExistence type="predicted"/>
<protein>
    <submittedName>
        <fullName evidence="1">Uncharacterized protein</fullName>
    </submittedName>
</protein>
<reference evidence="1 2" key="1">
    <citation type="submission" date="2018-06" db="EMBL/GenBank/DDBJ databases">
        <title>Genomic Encyclopedia of Archaeal and Bacterial Type Strains, Phase II (KMG-II): from individual species to whole genera.</title>
        <authorList>
            <person name="Goeker M."/>
        </authorList>
    </citation>
    <scope>NUCLEOTIDE SEQUENCE [LARGE SCALE GENOMIC DNA]</scope>
    <source>
        <strain evidence="1 2">DSM 13087</strain>
    </source>
</reference>